<dbReference type="InterPro" id="IPR005467">
    <property type="entry name" value="His_kinase_dom"/>
</dbReference>
<evidence type="ECO:0000256" key="1">
    <source>
        <dbReference type="ARBA" id="ARBA00000085"/>
    </source>
</evidence>
<dbReference type="PRINTS" id="PR00344">
    <property type="entry name" value="BCTRLSENSOR"/>
</dbReference>
<keyword evidence="3 7" id="KW-0808">Transferase</keyword>
<dbReference type="SUPFAM" id="SSF55874">
    <property type="entry name" value="ATPase domain of HSP90 chaperone/DNA topoisomerase II/histidine kinase"/>
    <property type="match status" value="1"/>
</dbReference>
<organism evidence="7">
    <name type="scientific">bioreactor metagenome</name>
    <dbReference type="NCBI Taxonomy" id="1076179"/>
    <lineage>
        <taxon>unclassified sequences</taxon>
        <taxon>metagenomes</taxon>
        <taxon>ecological metagenomes</taxon>
    </lineage>
</organism>
<evidence type="ECO:0000256" key="2">
    <source>
        <dbReference type="ARBA" id="ARBA00012438"/>
    </source>
</evidence>
<dbReference type="EC" id="2.7.13.3" evidence="2"/>
<dbReference type="PANTHER" id="PTHR43711">
    <property type="entry name" value="TWO-COMPONENT HISTIDINE KINASE"/>
    <property type="match status" value="1"/>
</dbReference>
<reference evidence="7" key="1">
    <citation type="submission" date="2019-08" db="EMBL/GenBank/DDBJ databases">
        <authorList>
            <person name="Kucharzyk K."/>
            <person name="Murdoch R.W."/>
            <person name="Higgins S."/>
            <person name="Loffler F."/>
        </authorList>
    </citation>
    <scope>NUCLEOTIDE SEQUENCE</scope>
</reference>
<evidence type="ECO:0000259" key="6">
    <source>
        <dbReference type="PROSITE" id="PS50109"/>
    </source>
</evidence>
<keyword evidence="5" id="KW-0902">Two-component regulatory system</keyword>
<evidence type="ECO:0000313" key="7">
    <source>
        <dbReference type="EMBL" id="MPN09291.1"/>
    </source>
</evidence>
<feature type="domain" description="Histidine kinase" evidence="6">
    <location>
        <begin position="1"/>
        <end position="74"/>
    </location>
</feature>
<dbReference type="InterPro" id="IPR003594">
    <property type="entry name" value="HATPase_dom"/>
</dbReference>
<protein>
    <recommendedName>
        <fullName evidence="2">histidine kinase</fullName>
        <ecNumber evidence="2">2.7.13.3</ecNumber>
    </recommendedName>
</protein>
<keyword evidence="4" id="KW-0418">Kinase</keyword>
<name>A0A645F4U1_9ZZZZ</name>
<accession>A0A645F4U1</accession>
<dbReference type="GO" id="GO:0000160">
    <property type="term" value="P:phosphorelay signal transduction system"/>
    <property type="evidence" value="ECO:0007669"/>
    <property type="project" value="UniProtKB-KW"/>
</dbReference>
<dbReference type="PANTHER" id="PTHR43711:SF1">
    <property type="entry name" value="HISTIDINE KINASE 1"/>
    <property type="match status" value="1"/>
</dbReference>
<evidence type="ECO:0000256" key="5">
    <source>
        <dbReference type="ARBA" id="ARBA00023012"/>
    </source>
</evidence>
<dbReference type="SMART" id="SM00387">
    <property type="entry name" value="HATPase_c"/>
    <property type="match status" value="1"/>
</dbReference>
<comment type="catalytic activity">
    <reaction evidence="1">
        <text>ATP + protein L-histidine = ADP + protein N-phospho-L-histidine.</text>
        <dbReference type="EC" id="2.7.13.3"/>
    </reaction>
</comment>
<gene>
    <name evidence="7" type="primary">phoR_36</name>
    <name evidence="7" type="ORF">SDC9_156580</name>
</gene>
<dbReference type="InterPro" id="IPR004358">
    <property type="entry name" value="Sig_transdc_His_kin-like_C"/>
</dbReference>
<dbReference type="CDD" id="cd00075">
    <property type="entry name" value="HATPase"/>
    <property type="match status" value="1"/>
</dbReference>
<dbReference type="PROSITE" id="PS50109">
    <property type="entry name" value="HIS_KIN"/>
    <property type="match status" value="1"/>
</dbReference>
<dbReference type="AlphaFoldDB" id="A0A645F4U1"/>
<sequence length="74" mass="7860">MVFQICDTGCGIAEVDRDKVFKRFYRADSSRNLPGNGLGLSLVHAVVHAHGGTIVLDTALGAGTCFTVELPRNA</sequence>
<proteinExistence type="predicted"/>
<evidence type="ECO:0000256" key="4">
    <source>
        <dbReference type="ARBA" id="ARBA00022777"/>
    </source>
</evidence>
<dbReference type="Gene3D" id="3.30.565.10">
    <property type="entry name" value="Histidine kinase-like ATPase, C-terminal domain"/>
    <property type="match status" value="1"/>
</dbReference>
<dbReference type="EMBL" id="VSSQ01055390">
    <property type="protein sequence ID" value="MPN09291.1"/>
    <property type="molecule type" value="Genomic_DNA"/>
</dbReference>
<dbReference type="InterPro" id="IPR050736">
    <property type="entry name" value="Sensor_HK_Regulatory"/>
</dbReference>
<dbReference type="InterPro" id="IPR036890">
    <property type="entry name" value="HATPase_C_sf"/>
</dbReference>
<dbReference type="GO" id="GO:0004673">
    <property type="term" value="F:protein histidine kinase activity"/>
    <property type="evidence" value="ECO:0007669"/>
    <property type="project" value="UniProtKB-EC"/>
</dbReference>
<comment type="caution">
    <text evidence="7">The sequence shown here is derived from an EMBL/GenBank/DDBJ whole genome shotgun (WGS) entry which is preliminary data.</text>
</comment>
<dbReference type="Pfam" id="PF02518">
    <property type="entry name" value="HATPase_c"/>
    <property type="match status" value="1"/>
</dbReference>
<evidence type="ECO:0000256" key="3">
    <source>
        <dbReference type="ARBA" id="ARBA00022679"/>
    </source>
</evidence>